<comment type="caution">
    <text evidence="1">The sequence shown here is derived from an EMBL/GenBank/DDBJ whole genome shotgun (WGS) entry which is preliminary data.</text>
</comment>
<dbReference type="EMBL" id="BOQN01000007">
    <property type="protein sequence ID" value="GIM88819.1"/>
    <property type="molecule type" value="Genomic_DNA"/>
</dbReference>
<proteinExistence type="predicted"/>
<dbReference type="AlphaFoldDB" id="A0A919W059"/>
<dbReference type="RefSeq" id="WP_213004801.1">
    <property type="nucleotide sequence ID" value="NZ_BOQN01000007.1"/>
</dbReference>
<organism evidence="1 2">
    <name type="scientific">Paractinoplanes toevensis</name>
    <dbReference type="NCBI Taxonomy" id="571911"/>
    <lineage>
        <taxon>Bacteria</taxon>
        <taxon>Bacillati</taxon>
        <taxon>Actinomycetota</taxon>
        <taxon>Actinomycetes</taxon>
        <taxon>Micromonosporales</taxon>
        <taxon>Micromonosporaceae</taxon>
        <taxon>Paractinoplanes</taxon>
    </lineage>
</organism>
<name>A0A919W059_9ACTN</name>
<keyword evidence="2" id="KW-1185">Reference proteome</keyword>
<reference evidence="1 2" key="1">
    <citation type="submission" date="2021-03" db="EMBL/GenBank/DDBJ databases">
        <title>Whole genome shotgun sequence of Actinoplanes toevensis NBRC 105298.</title>
        <authorList>
            <person name="Komaki H."/>
            <person name="Tamura T."/>
        </authorList>
    </citation>
    <scope>NUCLEOTIDE SEQUENCE [LARGE SCALE GENOMIC DNA]</scope>
    <source>
        <strain evidence="1 2">NBRC 105298</strain>
    </source>
</reference>
<sequence>MSPDLAAHLDRLLDEYVQARLPQMGDYNAIEAARRDHATRETAVQVCDLLLRAGVRRELTGSRN</sequence>
<evidence type="ECO:0000313" key="1">
    <source>
        <dbReference type="EMBL" id="GIM88819.1"/>
    </source>
</evidence>
<accession>A0A919W059</accession>
<dbReference type="Proteomes" id="UP000677082">
    <property type="component" value="Unassembled WGS sequence"/>
</dbReference>
<protein>
    <submittedName>
        <fullName evidence="1">Uncharacterized protein</fullName>
    </submittedName>
</protein>
<evidence type="ECO:0000313" key="2">
    <source>
        <dbReference type="Proteomes" id="UP000677082"/>
    </source>
</evidence>
<gene>
    <name evidence="1" type="ORF">Ato02nite_006120</name>
</gene>